<name>A0A9Q0DW35_9TELE</name>
<dbReference type="EMBL" id="JANIIK010000111">
    <property type="protein sequence ID" value="KAJ3594781.1"/>
    <property type="molecule type" value="Genomic_DNA"/>
</dbReference>
<dbReference type="AlphaFoldDB" id="A0A9Q0DW35"/>
<protein>
    <submittedName>
        <fullName evidence="1">Uncharacterized protein</fullName>
    </submittedName>
</protein>
<comment type="caution">
    <text evidence="1">The sequence shown here is derived from an EMBL/GenBank/DDBJ whole genome shotgun (WGS) entry which is preliminary data.</text>
</comment>
<dbReference type="Proteomes" id="UP001148018">
    <property type="component" value="Unassembled WGS sequence"/>
</dbReference>
<proteinExistence type="predicted"/>
<dbReference type="OrthoDB" id="10607753at2759"/>
<organism evidence="1 2">
    <name type="scientific">Muraenolepis orangiensis</name>
    <name type="common">Patagonian moray cod</name>
    <dbReference type="NCBI Taxonomy" id="630683"/>
    <lineage>
        <taxon>Eukaryota</taxon>
        <taxon>Metazoa</taxon>
        <taxon>Chordata</taxon>
        <taxon>Craniata</taxon>
        <taxon>Vertebrata</taxon>
        <taxon>Euteleostomi</taxon>
        <taxon>Actinopterygii</taxon>
        <taxon>Neopterygii</taxon>
        <taxon>Teleostei</taxon>
        <taxon>Neoteleostei</taxon>
        <taxon>Acanthomorphata</taxon>
        <taxon>Zeiogadaria</taxon>
        <taxon>Gadariae</taxon>
        <taxon>Gadiformes</taxon>
        <taxon>Muraenolepidoidei</taxon>
        <taxon>Muraenolepididae</taxon>
        <taxon>Muraenolepis</taxon>
    </lineage>
</organism>
<keyword evidence="2" id="KW-1185">Reference proteome</keyword>
<accession>A0A9Q0DW35</accession>
<sequence length="135" mass="14330">MQEGVLISPNAVSTGSKVDHWWTTGGPLVDHWWTTGGPLVDHWWTTGGPLVDHGGPLVDHGGPPVDHCYLSVMGDPRVGVWVYEVDIPPDGGCQGPRRAPTTSAPSGVSVLRAYPGQPADRWAHGIDGGPRINTN</sequence>
<evidence type="ECO:0000313" key="1">
    <source>
        <dbReference type="EMBL" id="KAJ3594781.1"/>
    </source>
</evidence>
<reference evidence="1" key="1">
    <citation type="submission" date="2022-07" db="EMBL/GenBank/DDBJ databases">
        <title>Chromosome-level genome of Muraenolepis orangiensis.</title>
        <authorList>
            <person name="Kim J."/>
        </authorList>
    </citation>
    <scope>NUCLEOTIDE SEQUENCE</scope>
    <source>
        <strain evidence="1">KU_S4_2022</strain>
        <tissue evidence="1">Muscle</tissue>
    </source>
</reference>
<gene>
    <name evidence="1" type="ORF">NHX12_004088</name>
</gene>
<evidence type="ECO:0000313" key="2">
    <source>
        <dbReference type="Proteomes" id="UP001148018"/>
    </source>
</evidence>